<dbReference type="AlphaFoldDB" id="A0A927GT78"/>
<name>A0A927GT78_9BACL</name>
<evidence type="ECO:0000313" key="1">
    <source>
        <dbReference type="EMBL" id="MBD2846437.1"/>
    </source>
</evidence>
<evidence type="ECO:0000313" key="2">
    <source>
        <dbReference type="Proteomes" id="UP000621560"/>
    </source>
</evidence>
<reference evidence="1" key="1">
    <citation type="submission" date="2020-09" db="EMBL/GenBank/DDBJ databases">
        <title>A novel bacterium of genus Paenibacillus, isolated from South China Sea.</title>
        <authorList>
            <person name="Huang H."/>
            <person name="Mo K."/>
            <person name="Hu Y."/>
        </authorList>
    </citation>
    <scope>NUCLEOTIDE SEQUENCE</scope>
    <source>
        <strain evidence="1">IB182496</strain>
    </source>
</reference>
<dbReference type="Proteomes" id="UP000621560">
    <property type="component" value="Unassembled WGS sequence"/>
</dbReference>
<protein>
    <submittedName>
        <fullName evidence="1">Uncharacterized protein</fullName>
    </submittedName>
</protein>
<keyword evidence="2" id="KW-1185">Reference proteome</keyword>
<proteinExistence type="predicted"/>
<organism evidence="1 2">
    <name type="scientific">Paenibacillus sabuli</name>
    <dbReference type="NCBI Taxonomy" id="2772509"/>
    <lineage>
        <taxon>Bacteria</taxon>
        <taxon>Bacillati</taxon>
        <taxon>Bacillota</taxon>
        <taxon>Bacilli</taxon>
        <taxon>Bacillales</taxon>
        <taxon>Paenibacillaceae</taxon>
        <taxon>Paenibacillus</taxon>
    </lineage>
</organism>
<dbReference type="EMBL" id="JACXIZ010000024">
    <property type="protein sequence ID" value="MBD2846437.1"/>
    <property type="molecule type" value="Genomic_DNA"/>
</dbReference>
<dbReference type="RefSeq" id="WP_190918875.1">
    <property type="nucleotide sequence ID" value="NZ_JACXIZ010000024.1"/>
</dbReference>
<sequence length="187" mass="21188">MLRLFQLPGEDYARLDDVADYEVLTGHPAIRGHLCTALSFFAREAVDFDPVKRSFTVRDRPLATADNYSKVAALIATLCGVEQPSAAPKLKNARARELFDKLARLRETRGKTAGDTLELKDLLSILCAMNGNGIDVFNVAELTIYQVYEHFERLKLKESHNRVLPVWANGHLREHDKLPEWISRTKL</sequence>
<gene>
    <name evidence="1" type="ORF">IDH44_14645</name>
</gene>
<comment type="caution">
    <text evidence="1">The sequence shown here is derived from an EMBL/GenBank/DDBJ whole genome shotgun (WGS) entry which is preliminary data.</text>
</comment>
<accession>A0A927GT78</accession>